<evidence type="ECO:0000313" key="5">
    <source>
        <dbReference type="Proteomes" id="UP000249757"/>
    </source>
</evidence>
<reference evidence="3" key="2">
    <citation type="submission" date="2021-05" db="EMBL/GenBank/DDBJ databases">
        <authorList>
            <person name="Moolhuijzen P.M."/>
            <person name="Moffat C.S."/>
        </authorList>
    </citation>
    <scope>NUCLEOTIDE SEQUENCE</scope>
    <source>
        <strain evidence="3">86-124</strain>
    </source>
</reference>
<reference evidence="2" key="1">
    <citation type="journal article" date="2018" name="BMC Genomics">
        <title>Comparative genomics of the wheat fungal pathogen Pyrenophora tritici-repentis reveals chromosomal variations and genome plasticity.</title>
        <authorList>
            <person name="Moolhuijzen P."/>
            <person name="See P.T."/>
            <person name="Hane J.K."/>
            <person name="Shi G."/>
            <person name="Liu Z."/>
            <person name="Oliver R.P."/>
            <person name="Moffat C.S."/>
        </authorList>
    </citation>
    <scope>NUCLEOTIDE SEQUENCE [LARGE SCALE GENOMIC DNA]</scope>
    <source>
        <strain evidence="2">M4</strain>
    </source>
</reference>
<evidence type="ECO:0000313" key="2">
    <source>
        <dbReference type="EMBL" id="KAF7570481.1"/>
    </source>
</evidence>
<dbReference type="AlphaFoldDB" id="A0A834RV99"/>
<dbReference type="Proteomes" id="UP000249757">
    <property type="component" value="Unassembled WGS sequence"/>
</dbReference>
<sequence length="205" mass="22997">MFSPLAAAYSAALTDHLTRSQGIWSITKRDFFSLFSTAWSTSFTAKNVLAAFKATGIAPLDPQVILQRFASKKDSRPSSSELNKAAVQHQKSEAVKLRKEQKLLKQIALEERRHLRLTAKQQRDRLKAAEAAAREEQKIAKQAQKQIQNDVQLSRRWKRQSIKAQTKAKINTVVGVDNRASTIASATSIVTTRRGRNVKLPAKFK</sequence>
<keyword evidence="1" id="KW-0175">Coiled coil</keyword>
<name>A0A834RV99_9PLEO</name>
<protein>
    <submittedName>
        <fullName evidence="3">Pogo transposable element</fullName>
    </submittedName>
</protein>
<evidence type="ECO:0000313" key="3">
    <source>
        <dbReference type="EMBL" id="KAI1514530.1"/>
    </source>
</evidence>
<dbReference type="Proteomes" id="UP000245464">
    <property type="component" value="Chromosome 5"/>
</dbReference>
<reference evidence="5" key="4">
    <citation type="journal article" date="2022" name="Microb. Genom.">
        <title>A global pangenome for the wheat fungal pathogen Pyrenophora tritici-repentis and prediction of effector protein structural homology.</title>
        <authorList>
            <person name="Moolhuijzen P.M."/>
            <person name="See P.T."/>
            <person name="Shi G."/>
            <person name="Powell H.R."/>
            <person name="Cockram J."/>
            <person name="Jorgensen L.N."/>
            <person name="Benslimane H."/>
            <person name="Strelkov S.E."/>
            <person name="Turner J."/>
            <person name="Liu Z."/>
            <person name="Moffat C.S."/>
        </authorList>
    </citation>
    <scope>NUCLEOTIDE SEQUENCE [LARGE SCALE GENOMIC DNA]</scope>
</reference>
<dbReference type="EMBL" id="NRDI02000008">
    <property type="protein sequence ID" value="KAI1514530.1"/>
    <property type="molecule type" value="Genomic_DNA"/>
</dbReference>
<gene>
    <name evidence="3" type="ORF">Ptr86124_007160</name>
    <name evidence="2" type="ORF">PtrM4_104830</name>
</gene>
<evidence type="ECO:0000313" key="4">
    <source>
        <dbReference type="Proteomes" id="UP000245464"/>
    </source>
</evidence>
<evidence type="ECO:0000256" key="1">
    <source>
        <dbReference type="SAM" id="Coils"/>
    </source>
</evidence>
<keyword evidence="5" id="KW-1185">Reference proteome</keyword>
<comment type="caution">
    <text evidence="2">The sequence shown here is derived from an EMBL/GenBank/DDBJ whole genome shotgun (WGS) entry which is preliminary data.</text>
</comment>
<organism evidence="2 4">
    <name type="scientific">Pyrenophora tritici-repentis</name>
    <dbReference type="NCBI Taxonomy" id="45151"/>
    <lineage>
        <taxon>Eukaryota</taxon>
        <taxon>Fungi</taxon>
        <taxon>Dikarya</taxon>
        <taxon>Ascomycota</taxon>
        <taxon>Pezizomycotina</taxon>
        <taxon>Dothideomycetes</taxon>
        <taxon>Pleosporomycetidae</taxon>
        <taxon>Pleosporales</taxon>
        <taxon>Pleosporineae</taxon>
        <taxon>Pleosporaceae</taxon>
        <taxon>Pyrenophora</taxon>
    </lineage>
</organism>
<proteinExistence type="predicted"/>
<reference evidence="3" key="3">
    <citation type="journal article" date="2022" name="bioRxiv">
        <title>A global pangenome for the wheat fungal pathogen Pyrenophora tritici-repentis and prediction of effector protein structural homology.</title>
        <authorList>
            <person name="Moolhuijzen P."/>
            <person name="See P.T."/>
            <person name="Shi G."/>
            <person name="Powell H.R."/>
            <person name="Cockram J."/>
            <person name="Jorgensen L.N."/>
            <person name="Benslimane H."/>
            <person name="Strelkov S.E."/>
            <person name="Turner J."/>
            <person name="Liu Z."/>
            <person name="Moffat C.S."/>
        </authorList>
    </citation>
    <scope>NUCLEOTIDE SEQUENCE</scope>
    <source>
        <strain evidence="3">86-124</strain>
    </source>
</reference>
<accession>A0A834RV99</accession>
<dbReference type="EMBL" id="NQIK02000005">
    <property type="protein sequence ID" value="KAF7570481.1"/>
    <property type="molecule type" value="Genomic_DNA"/>
</dbReference>
<feature type="coiled-coil region" evidence="1">
    <location>
        <begin position="112"/>
        <end position="146"/>
    </location>
</feature>